<dbReference type="OrthoDB" id="5046242at2759"/>
<dbReference type="SUPFAM" id="SSF51905">
    <property type="entry name" value="FAD/NAD(P)-binding domain"/>
    <property type="match status" value="1"/>
</dbReference>
<organism evidence="3 4">
    <name type="scientific">Ectocarpus siliculosus</name>
    <name type="common">Brown alga</name>
    <name type="synonym">Conferva siliculosa</name>
    <dbReference type="NCBI Taxonomy" id="2880"/>
    <lineage>
        <taxon>Eukaryota</taxon>
        <taxon>Sar</taxon>
        <taxon>Stramenopiles</taxon>
        <taxon>Ochrophyta</taxon>
        <taxon>PX clade</taxon>
        <taxon>Phaeophyceae</taxon>
        <taxon>Ectocarpales</taxon>
        <taxon>Ectocarpaceae</taxon>
        <taxon>Ectocarpus</taxon>
    </lineage>
</organism>
<evidence type="ECO:0000313" key="3">
    <source>
        <dbReference type="EMBL" id="CBJ29263.1"/>
    </source>
</evidence>
<name>D7FK53_ECTSI</name>
<dbReference type="Proteomes" id="UP000002630">
    <property type="component" value="Linkage Group LG22"/>
</dbReference>
<dbReference type="EMBL" id="FN649747">
    <property type="protein sequence ID" value="CBJ29263.1"/>
    <property type="molecule type" value="Genomic_DNA"/>
</dbReference>
<dbReference type="eggNOG" id="KOG0029">
    <property type="taxonomic scope" value="Eukaryota"/>
</dbReference>
<dbReference type="OMA" id="SHAREMY"/>
<dbReference type="PANTHER" id="PTHR10742:SF410">
    <property type="entry name" value="LYSINE-SPECIFIC HISTONE DEMETHYLASE 2"/>
    <property type="match status" value="1"/>
</dbReference>
<dbReference type="InterPro" id="IPR050281">
    <property type="entry name" value="Flavin_monoamine_oxidase"/>
</dbReference>
<dbReference type="GO" id="GO:0016491">
    <property type="term" value="F:oxidoreductase activity"/>
    <property type="evidence" value="ECO:0007669"/>
    <property type="project" value="InterPro"/>
</dbReference>
<dbReference type="InterPro" id="IPR036188">
    <property type="entry name" value="FAD/NAD-bd_sf"/>
</dbReference>
<dbReference type="STRING" id="2880.D7FK53"/>
<dbReference type="InParanoid" id="D7FK53"/>
<dbReference type="eggNOG" id="KOG0685">
    <property type="taxonomic scope" value="Eukaryota"/>
</dbReference>
<dbReference type="EMBL" id="FN648001">
    <property type="protein sequence ID" value="CBJ29263.1"/>
    <property type="molecule type" value="Genomic_DNA"/>
</dbReference>
<keyword evidence="4" id="KW-1185">Reference proteome</keyword>
<feature type="compositionally biased region" description="Low complexity" evidence="1">
    <location>
        <begin position="412"/>
        <end position="421"/>
    </location>
</feature>
<proteinExistence type="predicted"/>
<dbReference type="InterPro" id="IPR002937">
    <property type="entry name" value="Amino_oxidase"/>
</dbReference>
<dbReference type="Gene3D" id="3.50.50.60">
    <property type="entry name" value="FAD/NAD(P)-binding domain"/>
    <property type="match status" value="2"/>
</dbReference>
<gene>
    <name evidence="3" type="ORF">Esi_0140_0062</name>
</gene>
<reference evidence="3 4" key="1">
    <citation type="journal article" date="2010" name="Nature">
        <title>The Ectocarpus genome and the independent evolution of multicellularity in brown algae.</title>
        <authorList>
            <person name="Cock J.M."/>
            <person name="Sterck L."/>
            <person name="Rouze P."/>
            <person name="Scornet D."/>
            <person name="Allen A.E."/>
            <person name="Amoutzias G."/>
            <person name="Anthouard V."/>
            <person name="Artiguenave F."/>
            <person name="Aury J.M."/>
            <person name="Badger J.H."/>
            <person name="Beszteri B."/>
            <person name="Billiau K."/>
            <person name="Bonnet E."/>
            <person name="Bothwell J.H."/>
            <person name="Bowler C."/>
            <person name="Boyen C."/>
            <person name="Brownlee C."/>
            <person name="Carrano C.J."/>
            <person name="Charrier B."/>
            <person name="Cho G.Y."/>
            <person name="Coelho S.M."/>
            <person name="Collen J."/>
            <person name="Corre E."/>
            <person name="Da Silva C."/>
            <person name="Delage L."/>
            <person name="Delaroque N."/>
            <person name="Dittami S.M."/>
            <person name="Doulbeau S."/>
            <person name="Elias M."/>
            <person name="Farnham G."/>
            <person name="Gachon C.M."/>
            <person name="Gschloessl B."/>
            <person name="Heesch S."/>
            <person name="Jabbari K."/>
            <person name="Jubin C."/>
            <person name="Kawai H."/>
            <person name="Kimura K."/>
            <person name="Kloareg B."/>
            <person name="Kupper F.C."/>
            <person name="Lang D."/>
            <person name="Le Bail A."/>
            <person name="Leblanc C."/>
            <person name="Lerouge P."/>
            <person name="Lohr M."/>
            <person name="Lopez P.J."/>
            <person name="Martens C."/>
            <person name="Maumus F."/>
            <person name="Michel G."/>
            <person name="Miranda-Saavedra D."/>
            <person name="Morales J."/>
            <person name="Moreau H."/>
            <person name="Motomura T."/>
            <person name="Nagasato C."/>
            <person name="Napoli C.A."/>
            <person name="Nelson D.R."/>
            <person name="Nyvall-Collen P."/>
            <person name="Peters A.F."/>
            <person name="Pommier C."/>
            <person name="Potin P."/>
            <person name="Poulain J."/>
            <person name="Quesneville H."/>
            <person name="Read B."/>
            <person name="Rensing S.A."/>
            <person name="Ritter A."/>
            <person name="Rousvoal S."/>
            <person name="Samanta M."/>
            <person name="Samson G."/>
            <person name="Schroeder D.C."/>
            <person name="Segurens B."/>
            <person name="Strittmatter M."/>
            <person name="Tonon T."/>
            <person name="Tregear J.W."/>
            <person name="Valentin K."/>
            <person name="von Dassow P."/>
            <person name="Yamagishi T."/>
            <person name="Van de Peer Y."/>
            <person name="Wincker P."/>
        </authorList>
    </citation>
    <scope>NUCLEOTIDE SEQUENCE [LARGE SCALE GENOMIC DNA]</scope>
    <source>
        <strain evidence="4">Ec32 / CCAP1310/4</strain>
    </source>
</reference>
<evidence type="ECO:0000313" key="4">
    <source>
        <dbReference type="Proteomes" id="UP000002630"/>
    </source>
</evidence>
<feature type="domain" description="Amine oxidase" evidence="2">
    <location>
        <begin position="1"/>
        <end position="345"/>
    </location>
</feature>
<dbReference type="SUPFAM" id="SSF54373">
    <property type="entry name" value="FAD-linked reductases, C-terminal domain"/>
    <property type="match status" value="1"/>
</dbReference>
<accession>D7FK53</accession>
<feature type="domain" description="Amine oxidase" evidence="2">
    <location>
        <begin position="512"/>
        <end position="628"/>
    </location>
</feature>
<evidence type="ECO:0000259" key="2">
    <source>
        <dbReference type="Pfam" id="PF01593"/>
    </source>
</evidence>
<dbReference type="AlphaFoldDB" id="D7FK53"/>
<dbReference type="PANTHER" id="PTHR10742">
    <property type="entry name" value="FLAVIN MONOAMINE OXIDASE"/>
    <property type="match status" value="1"/>
</dbReference>
<dbReference type="Pfam" id="PF01593">
    <property type="entry name" value="Amino_oxidase"/>
    <property type="match status" value="2"/>
</dbReference>
<sequence length="636" mass="65363">MAGLSSTRELLRRGWPKDKLVLLEASSRFGGRMRTRHHGPAGGGLCFDHGAAYIHGTLGNPLVDLANGAGIGLKQVSESNPWIEATPSVSLFYGGERAGEAETAANDEAFCELMGRVRAMAQGCDDAEAPAGDAIEKLLLDEPFRSFSVPELARLRMRVLTLALWHGCDVQDMQLRSLEFEDKPFHGGQGVYGDFPGPHCVVEGGVERIAEVVAIPQVRECLRLNARVSRIAILDADKAAAAAAIAANKTSGRPAAVAKAGHVQVVVHKQAVVGGSGDGAEEEEEELVLAEAVIVAVPLSVLQEGTVEFDPPLSEETSSALSRLSMGNYEKIMMEFAEPFWPADTPFIGCCTPSLERAPPAAPVPTTAPGPATADGGSYSPTPPAPRPRTTVSGSAPRMTADGGGAAPPSSPGAANPSSLLAAENGHTPALAAAAAGAAATPAAAAESAVVGGAPPLPASPVFLENHLWSKGVPVLTAAVTGERARMVSAAARTMVGGEGAGSSGAAEDGWRASHAREMYRRLIKPALVEGLGGKGEDLPEPVSVFVTSWGQEPFQRGSYSFFPLGARDDDIHTAGRGAAFGPPGGAAEGGEGGGSERVFFAGEATVPGLEGSMHGAYLSGVRAAEDVAYAFGLPL</sequence>
<protein>
    <recommendedName>
        <fullName evidence="2">Amine oxidase domain-containing protein</fullName>
    </recommendedName>
</protein>
<evidence type="ECO:0000256" key="1">
    <source>
        <dbReference type="SAM" id="MobiDB-lite"/>
    </source>
</evidence>
<feature type="region of interest" description="Disordered" evidence="1">
    <location>
        <begin position="359"/>
        <end position="421"/>
    </location>
</feature>